<keyword evidence="8" id="KW-0539">Nucleus</keyword>
<dbReference type="GO" id="GO:0006325">
    <property type="term" value="P:chromatin organization"/>
    <property type="evidence" value="ECO:0007669"/>
    <property type="project" value="UniProtKB-KW"/>
</dbReference>
<keyword evidence="9" id="KW-0479">Metal-binding</keyword>
<feature type="compositionally biased region" description="Acidic residues" evidence="10">
    <location>
        <begin position="174"/>
        <end position="206"/>
    </location>
</feature>
<evidence type="ECO:0000313" key="13">
    <source>
        <dbReference type="Proteomes" id="UP001345219"/>
    </source>
</evidence>
<dbReference type="Gene3D" id="2.60.120.340">
    <property type="entry name" value="Nucleoplasmin core domain"/>
    <property type="match status" value="1"/>
</dbReference>
<evidence type="ECO:0000256" key="10">
    <source>
        <dbReference type="SAM" id="MobiDB-lite"/>
    </source>
</evidence>
<accession>A0AAN7K944</accession>
<dbReference type="InterPro" id="IPR013087">
    <property type="entry name" value="Znf_C2H2_type"/>
</dbReference>
<evidence type="ECO:0000256" key="5">
    <source>
        <dbReference type="ARBA" id="ARBA00022853"/>
    </source>
</evidence>
<keyword evidence="13" id="KW-1185">Reference proteome</keyword>
<evidence type="ECO:0000256" key="8">
    <source>
        <dbReference type="ARBA" id="ARBA00023242"/>
    </source>
</evidence>
<keyword evidence="5" id="KW-0156">Chromatin regulator</keyword>
<evidence type="ECO:0000256" key="3">
    <source>
        <dbReference type="ARBA" id="ARBA00022491"/>
    </source>
</evidence>
<dbReference type="InterPro" id="IPR041232">
    <property type="entry name" value="NPL"/>
</dbReference>
<keyword evidence="4" id="KW-0378">Hydrolase</keyword>
<evidence type="ECO:0000256" key="7">
    <source>
        <dbReference type="ARBA" id="ARBA00023163"/>
    </source>
</evidence>
<feature type="compositionally biased region" description="Basic and acidic residues" evidence="10">
    <location>
        <begin position="207"/>
        <end position="218"/>
    </location>
</feature>
<gene>
    <name evidence="12" type="ORF">SAY87_013701</name>
</gene>
<sequence>MALPMEFWGVEVKAGQPLKVNPGNGKILHLSQASLGESKNSKANDSVPISVNFDGKKLVLGTLSPDLFPQLAFDLVFEKDFELSHNWKHGSIFFCGYTTVVQGEEYPFQKLTFEWFYRTKDDSDEEDLPLNVENGKGASEAPAKASTANANAAKPGSSAKPKVTIVEPVKAEAEDSDEDDEDDDDDEEGSDDSDADSDEEDSEEEETPKAEQGKKRPAESAPKTPIPDKKAKVTTPQKTDGKKVVHIATPHPSKHAGKTPANVKHQTPKSDAKVSCKSCNKFFNSENALQSHSKAKHGAK</sequence>
<dbReference type="PROSITE" id="PS00028">
    <property type="entry name" value="ZINC_FINGER_C2H2_1"/>
    <property type="match status" value="1"/>
</dbReference>
<dbReference type="GO" id="GO:0005730">
    <property type="term" value="C:nucleolus"/>
    <property type="evidence" value="ECO:0007669"/>
    <property type="project" value="UniProtKB-SubCell"/>
</dbReference>
<feature type="domain" description="C2H2-type" evidence="11">
    <location>
        <begin position="274"/>
        <end position="300"/>
    </location>
</feature>
<evidence type="ECO:0000256" key="9">
    <source>
        <dbReference type="PROSITE-ProRule" id="PRU00042"/>
    </source>
</evidence>
<keyword evidence="9" id="KW-0863">Zinc-finger</keyword>
<dbReference type="Proteomes" id="UP001345219">
    <property type="component" value="Chromosome 11"/>
</dbReference>
<comment type="caution">
    <text evidence="12">The sequence shown here is derived from an EMBL/GenBank/DDBJ whole genome shotgun (WGS) entry which is preliminary data.</text>
</comment>
<protein>
    <recommendedName>
        <fullName evidence="11">C2H2-type domain-containing protein</fullName>
    </recommendedName>
</protein>
<evidence type="ECO:0000313" key="12">
    <source>
        <dbReference type="EMBL" id="KAK4764263.1"/>
    </source>
</evidence>
<comment type="subcellular location">
    <subcellularLocation>
        <location evidence="1">Nucleus</location>
        <location evidence="1">Nucleolus</location>
    </subcellularLocation>
</comment>
<keyword evidence="6" id="KW-0805">Transcription regulation</keyword>
<keyword evidence="7" id="KW-0804">Transcription</keyword>
<evidence type="ECO:0000259" key="11">
    <source>
        <dbReference type="PROSITE" id="PS50157"/>
    </source>
</evidence>
<dbReference type="FunFam" id="2.60.120.340:FF:000004">
    <property type="entry name" value="Histone deacetylase HDT1"/>
    <property type="match status" value="1"/>
</dbReference>
<dbReference type="GO" id="GO:0016787">
    <property type="term" value="F:hydrolase activity"/>
    <property type="evidence" value="ECO:0007669"/>
    <property type="project" value="UniProtKB-KW"/>
</dbReference>
<dbReference type="GO" id="GO:0008270">
    <property type="term" value="F:zinc ion binding"/>
    <property type="evidence" value="ECO:0007669"/>
    <property type="project" value="UniProtKB-KW"/>
</dbReference>
<organism evidence="12 13">
    <name type="scientific">Trapa incisa</name>
    <dbReference type="NCBI Taxonomy" id="236973"/>
    <lineage>
        <taxon>Eukaryota</taxon>
        <taxon>Viridiplantae</taxon>
        <taxon>Streptophyta</taxon>
        <taxon>Embryophyta</taxon>
        <taxon>Tracheophyta</taxon>
        <taxon>Spermatophyta</taxon>
        <taxon>Magnoliopsida</taxon>
        <taxon>eudicotyledons</taxon>
        <taxon>Gunneridae</taxon>
        <taxon>Pentapetalae</taxon>
        <taxon>rosids</taxon>
        <taxon>malvids</taxon>
        <taxon>Myrtales</taxon>
        <taxon>Lythraceae</taxon>
        <taxon>Trapa</taxon>
    </lineage>
</organism>
<evidence type="ECO:0000256" key="2">
    <source>
        <dbReference type="ARBA" id="ARBA00006673"/>
    </source>
</evidence>
<evidence type="ECO:0000256" key="4">
    <source>
        <dbReference type="ARBA" id="ARBA00022801"/>
    </source>
</evidence>
<proteinExistence type="inferred from homology"/>
<keyword evidence="3" id="KW-0678">Repressor</keyword>
<dbReference type="PROSITE" id="PS50157">
    <property type="entry name" value="ZINC_FINGER_C2H2_2"/>
    <property type="match status" value="1"/>
</dbReference>
<reference evidence="12 13" key="1">
    <citation type="journal article" date="2023" name="Hortic Res">
        <title>Pangenome of water caltrop reveals structural variations and asymmetric subgenome divergence after allopolyploidization.</title>
        <authorList>
            <person name="Zhang X."/>
            <person name="Chen Y."/>
            <person name="Wang L."/>
            <person name="Yuan Y."/>
            <person name="Fang M."/>
            <person name="Shi L."/>
            <person name="Lu R."/>
            <person name="Comes H.P."/>
            <person name="Ma Y."/>
            <person name="Chen Y."/>
            <person name="Huang G."/>
            <person name="Zhou Y."/>
            <person name="Zheng Z."/>
            <person name="Qiu Y."/>
        </authorList>
    </citation>
    <scope>NUCLEOTIDE SEQUENCE [LARGE SCALE GENOMIC DNA]</scope>
    <source>
        <tissue evidence="12">Roots</tissue>
    </source>
</reference>
<feature type="region of interest" description="Disordered" evidence="10">
    <location>
        <begin position="124"/>
        <end position="270"/>
    </location>
</feature>
<name>A0AAN7K944_9MYRT</name>
<dbReference type="AlphaFoldDB" id="A0AAN7K944"/>
<comment type="similarity">
    <text evidence="2">Belongs to the histone deacetylase HD2 family.</text>
</comment>
<evidence type="ECO:0000256" key="1">
    <source>
        <dbReference type="ARBA" id="ARBA00004604"/>
    </source>
</evidence>
<evidence type="ECO:0000256" key="6">
    <source>
        <dbReference type="ARBA" id="ARBA00023015"/>
    </source>
</evidence>
<feature type="compositionally biased region" description="Low complexity" evidence="10">
    <location>
        <begin position="138"/>
        <end position="155"/>
    </location>
</feature>
<dbReference type="Pfam" id="PF17800">
    <property type="entry name" value="NPL"/>
    <property type="match status" value="1"/>
</dbReference>
<dbReference type="EMBL" id="JAXIOK010000008">
    <property type="protein sequence ID" value="KAK4764263.1"/>
    <property type="molecule type" value="Genomic_DNA"/>
</dbReference>
<keyword evidence="9" id="KW-0862">Zinc</keyword>